<evidence type="ECO:0000256" key="1">
    <source>
        <dbReference type="SAM" id="Phobius"/>
    </source>
</evidence>
<keyword evidence="1" id="KW-1133">Transmembrane helix</keyword>
<comment type="caution">
    <text evidence="2">The sequence shown here is derived from an EMBL/GenBank/DDBJ whole genome shotgun (WGS) entry which is preliminary data.</text>
</comment>
<reference evidence="2" key="1">
    <citation type="submission" date="2021-07" db="EMBL/GenBank/DDBJ databases">
        <authorList>
            <person name="Branca A.L. A."/>
        </authorList>
    </citation>
    <scope>NUCLEOTIDE SEQUENCE</scope>
</reference>
<proteinExistence type="predicted"/>
<dbReference type="EMBL" id="CAJVPA010000189">
    <property type="protein sequence ID" value="CAG8383378.1"/>
    <property type="molecule type" value="Genomic_DNA"/>
</dbReference>
<accession>A0A9W4JC78</accession>
<dbReference type="AlphaFoldDB" id="A0A9W4JC78"/>
<keyword evidence="1" id="KW-0472">Membrane</keyword>
<evidence type="ECO:0000313" key="2">
    <source>
        <dbReference type="EMBL" id="CAG8383378.1"/>
    </source>
</evidence>
<name>A0A9W4JC78_9EURO</name>
<feature type="transmembrane region" description="Helical" evidence="1">
    <location>
        <begin position="12"/>
        <end position="33"/>
    </location>
</feature>
<keyword evidence="1" id="KW-0812">Transmembrane</keyword>
<organism evidence="2 3">
    <name type="scientific">Penicillium salamii</name>
    <dbReference type="NCBI Taxonomy" id="1612424"/>
    <lineage>
        <taxon>Eukaryota</taxon>
        <taxon>Fungi</taxon>
        <taxon>Dikarya</taxon>
        <taxon>Ascomycota</taxon>
        <taxon>Pezizomycotina</taxon>
        <taxon>Eurotiomycetes</taxon>
        <taxon>Eurotiomycetidae</taxon>
        <taxon>Eurotiales</taxon>
        <taxon>Aspergillaceae</taxon>
        <taxon>Penicillium</taxon>
    </lineage>
</organism>
<protein>
    <recommendedName>
        <fullName evidence="4">Transmembrane protein</fullName>
    </recommendedName>
</protein>
<evidence type="ECO:0000313" key="3">
    <source>
        <dbReference type="Proteomes" id="UP001152646"/>
    </source>
</evidence>
<evidence type="ECO:0008006" key="4">
    <source>
        <dbReference type="Google" id="ProtNLM"/>
    </source>
</evidence>
<dbReference type="Proteomes" id="UP001152646">
    <property type="component" value="Unassembled WGS sequence"/>
</dbReference>
<sequence length="80" mass="9164">MRSNEECRGENWIFLPGAAVTAGIVLFISSLYFRRRSDLGMIFSALVGDKSTFIAEGKFWHYLLLLFNCFGVEFDLKSLF</sequence>
<gene>
    <name evidence="2" type="ORF">PSALAMII_LOCUS6273</name>
</gene>